<gene>
    <name evidence="3" type="ORF">ACFF45_31235</name>
</gene>
<dbReference type="InterPro" id="IPR038670">
    <property type="entry name" value="HslJ-like_sf"/>
</dbReference>
<proteinExistence type="predicted"/>
<dbReference type="EMBL" id="JBHMCY010000088">
    <property type="protein sequence ID" value="MFB9467044.1"/>
    <property type="molecule type" value="Genomic_DNA"/>
</dbReference>
<dbReference type="Pfam" id="PF03724">
    <property type="entry name" value="META"/>
    <property type="match status" value="2"/>
</dbReference>
<comment type="caution">
    <text evidence="3">The sequence shown here is derived from an EMBL/GenBank/DDBJ whole genome shotgun (WGS) entry which is preliminary data.</text>
</comment>
<dbReference type="Proteomes" id="UP001589709">
    <property type="component" value="Unassembled WGS sequence"/>
</dbReference>
<dbReference type="InterPro" id="IPR053147">
    <property type="entry name" value="Hsp_HslJ-like"/>
</dbReference>
<reference evidence="3 4" key="1">
    <citation type="submission" date="2024-09" db="EMBL/GenBank/DDBJ databases">
        <authorList>
            <person name="Sun Q."/>
            <person name="Mori K."/>
        </authorList>
    </citation>
    <scope>NUCLEOTIDE SEQUENCE [LARGE SCALE GENOMIC DNA]</scope>
    <source>
        <strain evidence="3 4">JCM 6917</strain>
    </source>
</reference>
<feature type="domain" description="DUF306" evidence="2">
    <location>
        <begin position="151"/>
        <end position="265"/>
    </location>
</feature>
<dbReference type="Gene3D" id="2.40.128.270">
    <property type="match status" value="2"/>
</dbReference>
<name>A0ABV5N9U3_9ACTN</name>
<sequence>MSRQKQRITRTAALALLPLAAACGSEQADSTTAGTARPVTGVHWSVDSVTVDGREHAAPTDAHVTIDESGRARGDYGCNHFTARASFEGGRVRLGDATVTEMACEKGPMVFEENLARTLADGPLRTEVDGGRLTLTTDAGDTVRLTRQQAAPLYGTRWTVTALGEGGPEGVAEPLPQGAAGPPHLTFDRAAGTVAGRLTCNKVNAEATVRDGRVTLGPASTTRMMCEASLMAAEKRLLRLFDGTVTYRLEHRTLTLTSANGESVTAVAGR</sequence>
<dbReference type="InterPro" id="IPR005184">
    <property type="entry name" value="DUF306_Meta_HslJ"/>
</dbReference>
<organism evidence="3 4">
    <name type="scientific">Streptomyces cinereospinus</name>
    <dbReference type="NCBI Taxonomy" id="285561"/>
    <lineage>
        <taxon>Bacteria</taxon>
        <taxon>Bacillati</taxon>
        <taxon>Actinomycetota</taxon>
        <taxon>Actinomycetes</taxon>
        <taxon>Kitasatosporales</taxon>
        <taxon>Streptomycetaceae</taxon>
        <taxon>Streptomyces</taxon>
    </lineage>
</organism>
<feature type="signal peptide" evidence="1">
    <location>
        <begin position="1"/>
        <end position="28"/>
    </location>
</feature>
<feature type="domain" description="DUF306" evidence="2">
    <location>
        <begin position="38"/>
        <end position="143"/>
    </location>
</feature>
<keyword evidence="1" id="KW-0732">Signal</keyword>
<evidence type="ECO:0000256" key="1">
    <source>
        <dbReference type="SAM" id="SignalP"/>
    </source>
</evidence>
<dbReference type="PANTHER" id="PTHR35535">
    <property type="entry name" value="HEAT SHOCK PROTEIN HSLJ"/>
    <property type="match status" value="1"/>
</dbReference>
<evidence type="ECO:0000313" key="4">
    <source>
        <dbReference type="Proteomes" id="UP001589709"/>
    </source>
</evidence>
<protein>
    <submittedName>
        <fullName evidence="3">META domain-containing protein</fullName>
    </submittedName>
</protein>
<dbReference type="PROSITE" id="PS51257">
    <property type="entry name" value="PROKAR_LIPOPROTEIN"/>
    <property type="match status" value="1"/>
</dbReference>
<feature type="chain" id="PRO_5046909038" evidence="1">
    <location>
        <begin position="29"/>
        <end position="270"/>
    </location>
</feature>
<dbReference type="RefSeq" id="WP_381350149.1">
    <property type="nucleotide sequence ID" value="NZ_JBHMCY010000088.1"/>
</dbReference>
<accession>A0ABV5N9U3</accession>
<evidence type="ECO:0000259" key="2">
    <source>
        <dbReference type="Pfam" id="PF03724"/>
    </source>
</evidence>
<keyword evidence="4" id="KW-1185">Reference proteome</keyword>
<dbReference type="PANTHER" id="PTHR35535:SF2">
    <property type="entry name" value="DUF306 DOMAIN-CONTAINING PROTEIN"/>
    <property type="match status" value="1"/>
</dbReference>
<evidence type="ECO:0000313" key="3">
    <source>
        <dbReference type="EMBL" id="MFB9467044.1"/>
    </source>
</evidence>